<feature type="compositionally biased region" description="Polar residues" evidence="1">
    <location>
        <begin position="1"/>
        <end position="23"/>
    </location>
</feature>
<sequence>MDSSIRVQSSDGVSIQDESTTQEAHAPLQQYRDRLSFDEDRSSVWETESSKDSASSSHDDHDDDEDEMARFYALPYIERIDVRERANQRSDNDDDTWSDFSGDEKYEPRENPDKRPGGGDRDMTELCSEGGYDGSLSFHARFANSLTVTPSSMGLLDDIFTLHYAGIVRCGVLQHMKYSGFHAAPEHVIVQDPRKESHKLYTEKLQTLKATKFNHPAYGVPPAPDVYVPINEGQNQQNPLCIANNYGYMAMVAQSGDLKVYCTMSGKKPSVIHAGPLQGSSDSSMLSSVEIEGYPTKPGQFDHYLVIAGREKGLFIVALPDHPNHGNDDDSPASRYVPDDNSDFSDNNYSDANNYSDDGNYTDDDNYSAGGYVSDADDHEFRFKGDHTWIQHGFNDIPLNDARVSPNGRWIAVVGDDARVWTIEVSHVLETVEQRVAPEKREQDIMLESLGTDLNSRYAADDYLSDMQDKLRLEDDEDGPRSKRQPHESNSSAFSDLEEPAAFKNQKRMHALRLLHQFGHPAEMLIPAELVIRTPPRPCCQYGQLPDGASYSSQNVAWNSTSTKFAHSSNTSPRVYVWSVLSRQLVCCVDVGGPSFAIEFHPTLENLFAVANWYGFVHVVDLTGCCIGDKDLNPSEAYYANGEA</sequence>
<evidence type="ECO:0000313" key="2">
    <source>
        <dbReference type="EMBL" id="KAG0318409.1"/>
    </source>
</evidence>
<dbReference type="SUPFAM" id="SSF50978">
    <property type="entry name" value="WD40 repeat-like"/>
    <property type="match status" value="1"/>
</dbReference>
<reference evidence="2" key="1">
    <citation type="journal article" date="2020" name="Fungal Divers.">
        <title>Resolving the Mortierellaceae phylogeny through synthesis of multi-gene phylogenetics and phylogenomics.</title>
        <authorList>
            <person name="Vandepol N."/>
            <person name="Liber J."/>
            <person name="Desiro A."/>
            <person name="Na H."/>
            <person name="Kennedy M."/>
            <person name="Barry K."/>
            <person name="Grigoriev I.V."/>
            <person name="Miller A.N."/>
            <person name="O'Donnell K."/>
            <person name="Stajich J.E."/>
            <person name="Bonito G."/>
        </authorList>
    </citation>
    <scope>NUCLEOTIDE SEQUENCE</scope>
    <source>
        <strain evidence="2">REB-010B</strain>
    </source>
</reference>
<gene>
    <name evidence="2" type="ORF">BGZ99_005704</name>
</gene>
<accession>A0A9P6RGC6</accession>
<organism evidence="2 3">
    <name type="scientific">Dissophora globulifera</name>
    <dbReference type="NCBI Taxonomy" id="979702"/>
    <lineage>
        <taxon>Eukaryota</taxon>
        <taxon>Fungi</taxon>
        <taxon>Fungi incertae sedis</taxon>
        <taxon>Mucoromycota</taxon>
        <taxon>Mortierellomycotina</taxon>
        <taxon>Mortierellomycetes</taxon>
        <taxon>Mortierellales</taxon>
        <taxon>Mortierellaceae</taxon>
        <taxon>Dissophora</taxon>
    </lineage>
</organism>
<protein>
    <submittedName>
        <fullName evidence="2">Uncharacterized protein</fullName>
    </submittedName>
</protein>
<feature type="compositionally biased region" description="Basic and acidic residues" evidence="1">
    <location>
        <begin position="31"/>
        <end position="51"/>
    </location>
</feature>
<evidence type="ECO:0000256" key="1">
    <source>
        <dbReference type="SAM" id="MobiDB-lite"/>
    </source>
</evidence>
<dbReference type="InterPro" id="IPR036322">
    <property type="entry name" value="WD40_repeat_dom_sf"/>
</dbReference>
<name>A0A9P6RGC6_9FUNG</name>
<feature type="compositionally biased region" description="Basic and acidic residues" evidence="1">
    <location>
        <begin position="474"/>
        <end position="487"/>
    </location>
</feature>
<feature type="compositionally biased region" description="Low complexity" evidence="1">
    <location>
        <begin position="344"/>
        <end position="359"/>
    </location>
</feature>
<feature type="region of interest" description="Disordered" evidence="1">
    <location>
        <begin position="1"/>
        <end position="65"/>
    </location>
</feature>
<dbReference type="OrthoDB" id="418169at2759"/>
<feature type="region of interest" description="Disordered" evidence="1">
    <location>
        <begin position="83"/>
        <end position="124"/>
    </location>
</feature>
<keyword evidence="3" id="KW-1185">Reference proteome</keyword>
<evidence type="ECO:0000313" key="3">
    <source>
        <dbReference type="Proteomes" id="UP000738325"/>
    </source>
</evidence>
<dbReference type="EMBL" id="JAAAIP010000373">
    <property type="protein sequence ID" value="KAG0318409.1"/>
    <property type="molecule type" value="Genomic_DNA"/>
</dbReference>
<feature type="compositionally biased region" description="Basic and acidic residues" evidence="1">
    <location>
        <begin position="102"/>
        <end position="124"/>
    </location>
</feature>
<proteinExistence type="predicted"/>
<comment type="caution">
    <text evidence="2">The sequence shown here is derived from an EMBL/GenBank/DDBJ whole genome shotgun (WGS) entry which is preliminary data.</text>
</comment>
<feature type="region of interest" description="Disordered" evidence="1">
    <location>
        <begin position="319"/>
        <end position="367"/>
    </location>
</feature>
<feature type="region of interest" description="Disordered" evidence="1">
    <location>
        <begin position="474"/>
        <end position="497"/>
    </location>
</feature>
<dbReference type="AlphaFoldDB" id="A0A9P6RGC6"/>
<dbReference type="Proteomes" id="UP000738325">
    <property type="component" value="Unassembled WGS sequence"/>
</dbReference>